<sequence length="136" mass="16113">MMNFSRHWWSGKLIFSLLTTDIDFVYPDYYEQFPDGSRETVRTGDDIMNTVKVGMMHRADHLRRFNLYDPEMIFAEYDLLLQYLNAGLTGYYIPDPLFVYHRRRDSQTGDSARVKAGKEELKDKHGEDTEIRGYQI</sequence>
<dbReference type="EMBL" id="BAABKX010000013">
    <property type="protein sequence ID" value="GAA5054289.1"/>
    <property type="molecule type" value="Genomic_DNA"/>
</dbReference>
<comment type="caution">
    <text evidence="2">The sequence shown here is derived from an EMBL/GenBank/DDBJ whole genome shotgun (WGS) entry which is preliminary data.</text>
</comment>
<dbReference type="Gene3D" id="3.90.550.10">
    <property type="entry name" value="Spore Coat Polysaccharide Biosynthesis Protein SpsA, Chain A"/>
    <property type="match status" value="1"/>
</dbReference>
<evidence type="ECO:0000313" key="2">
    <source>
        <dbReference type="EMBL" id="GAA5054289.1"/>
    </source>
</evidence>
<organism evidence="2 3">
    <name type="scientific">Haladaptatus pallidirubidus</name>
    <dbReference type="NCBI Taxonomy" id="1008152"/>
    <lineage>
        <taxon>Archaea</taxon>
        <taxon>Methanobacteriati</taxon>
        <taxon>Methanobacteriota</taxon>
        <taxon>Stenosarchaea group</taxon>
        <taxon>Halobacteria</taxon>
        <taxon>Halobacteriales</taxon>
        <taxon>Haladaptataceae</taxon>
        <taxon>Haladaptatus</taxon>
    </lineage>
</organism>
<evidence type="ECO:0000313" key="3">
    <source>
        <dbReference type="Proteomes" id="UP001501729"/>
    </source>
</evidence>
<feature type="compositionally biased region" description="Basic and acidic residues" evidence="1">
    <location>
        <begin position="112"/>
        <end position="136"/>
    </location>
</feature>
<protein>
    <submittedName>
        <fullName evidence="2">Uncharacterized protein</fullName>
    </submittedName>
</protein>
<dbReference type="SUPFAM" id="SSF53448">
    <property type="entry name" value="Nucleotide-diphospho-sugar transferases"/>
    <property type="match status" value="1"/>
</dbReference>
<keyword evidence="3" id="KW-1185">Reference proteome</keyword>
<reference evidence="2 3" key="1">
    <citation type="journal article" date="2019" name="Int. J. Syst. Evol. Microbiol.">
        <title>The Global Catalogue of Microorganisms (GCM) 10K type strain sequencing project: providing services to taxonomists for standard genome sequencing and annotation.</title>
        <authorList>
            <consortium name="The Broad Institute Genomics Platform"/>
            <consortium name="The Broad Institute Genome Sequencing Center for Infectious Disease"/>
            <person name="Wu L."/>
            <person name="Ma J."/>
        </authorList>
    </citation>
    <scope>NUCLEOTIDE SEQUENCE [LARGE SCALE GENOMIC DNA]</scope>
    <source>
        <strain evidence="2 3">JCM 17504</strain>
    </source>
</reference>
<gene>
    <name evidence="2" type="ORF">GCM10025751_32610</name>
</gene>
<name>A0AAV3UJY5_9EURY</name>
<evidence type="ECO:0000256" key="1">
    <source>
        <dbReference type="SAM" id="MobiDB-lite"/>
    </source>
</evidence>
<dbReference type="Proteomes" id="UP001501729">
    <property type="component" value="Unassembled WGS sequence"/>
</dbReference>
<dbReference type="AlphaFoldDB" id="A0AAV3UJY5"/>
<accession>A0AAV3UJY5</accession>
<proteinExistence type="predicted"/>
<dbReference type="InterPro" id="IPR029044">
    <property type="entry name" value="Nucleotide-diphossugar_trans"/>
</dbReference>
<feature type="region of interest" description="Disordered" evidence="1">
    <location>
        <begin position="106"/>
        <end position="136"/>
    </location>
</feature>